<dbReference type="SUPFAM" id="SSF57610">
    <property type="entry name" value="Thyroglobulin type-1 domain"/>
    <property type="match status" value="2"/>
</dbReference>
<protein>
    <submittedName>
        <fullName evidence="2">Uncharacterized protein</fullName>
    </submittedName>
</protein>
<comment type="caution">
    <text evidence="2">The sequence shown here is derived from an EMBL/GenBank/DDBJ whole genome shotgun (WGS) entry which is preliminary data.</text>
</comment>
<evidence type="ECO:0000256" key="1">
    <source>
        <dbReference type="PROSITE-ProRule" id="PRU00500"/>
    </source>
</evidence>
<proteinExistence type="predicted"/>
<dbReference type="AlphaFoldDB" id="A0A8J1UEE5"/>
<dbReference type="InterPro" id="IPR036857">
    <property type="entry name" value="Thyroglobulin_1_sf"/>
</dbReference>
<dbReference type="Gene3D" id="4.10.800.10">
    <property type="entry name" value="Thyroglobulin type-1"/>
    <property type="match status" value="2"/>
</dbReference>
<evidence type="ECO:0000313" key="3">
    <source>
        <dbReference type="Proteomes" id="UP000749559"/>
    </source>
</evidence>
<dbReference type="EMBL" id="CAIIXF020000006">
    <property type="protein sequence ID" value="CAH1785411.1"/>
    <property type="molecule type" value="Genomic_DNA"/>
</dbReference>
<dbReference type="PROSITE" id="PS51162">
    <property type="entry name" value="THYROGLOBULIN_1_2"/>
    <property type="match status" value="2"/>
</dbReference>
<reference evidence="2" key="1">
    <citation type="submission" date="2022-03" db="EMBL/GenBank/DDBJ databases">
        <authorList>
            <person name="Martin C."/>
        </authorList>
    </citation>
    <scope>NUCLEOTIDE SEQUENCE</scope>
</reference>
<accession>A0A8J1UEE5</accession>
<evidence type="ECO:0000313" key="2">
    <source>
        <dbReference type="EMBL" id="CAH1785411.1"/>
    </source>
</evidence>
<organism evidence="2 3">
    <name type="scientific">Owenia fusiformis</name>
    <name type="common">Polychaete worm</name>
    <dbReference type="NCBI Taxonomy" id="6347"/>
    <lineage>
        <taxon>Eukaryota</taxon>
        <taxon>Metazoa</taxon>
        <taxon>Spiralia</taxon>
        <taxon>Lophotrochozoa</taxon>
        <taxon>Annelida</taxon>
        <taxon>Polychaeta</taxon>
        <taxon>Sedentaria</taxon>
        <taxon>Canalipalpata</taxon>
        <taxon>Sabellida</taxon>
        <taxon>Oweniida</taxon>
        <taxon>Oweniidae</taxon>
        <taxon>Owenia</taxon>
    </lineage>
</organism>
<dbReference type="Pfam" id="PF00086">
    <property type="entry name" value="Thyroglobulin_1"/>
    <property type="match status" value="2"/>
</dbReference>
<dbReference type="InterPro" id="IPR000716">
    <property type="entry name" value="Thyroglobulin_1"/>
</dbReference>
<dbReference type="SMART" id="SM00211">
    <property type="entry name" value="TY"/>
    <property type="match status" value="2"/>
</dbReference>
<gene>
    <name evidence="2" type="ORF">OFUS_LOCUS11470</name>
</gene>
<keyword evidence="3" id="KW-1185">Reference proteome</keyword>
<dbReference type="OrthoDB" id="6282214at2759"/>
<comment type="caution">
    <text evidence="1">Lacks conserved residue(s) required for the propagation of feature annotation.</text>
</comment>
<sequence length="153" mass="16982">MNNLIVIALFCIAASAYGRPSELLTCSDRLKLLETSKPLLGRPTPKCDESGEYAPVQCQGSQCTCVESKWGNQISEEYTMNRWETQGMKCNCARDQYAYRATGKLGLSFRCTQNGNYHPIQCIGSVCYCADENGLQGENSPTVGIWETEKLKC</sequence>
<dbReference type="Proteomes" id="UP000749559">
    <property type="component" value="Unassembled WGS sequence"/>
</dbReference>
<name>A0A8J1UEE5_OWEFU</name>